<evidence type="ECO:0000313" key="1">
    <source>
        <dbReference type="EMBL" id="ADB04145.1"/>
    </source>
</evidence>
<dbReference type="Proteomes" id="UP000029780">
    <property type="component" value="Segment"/>
</dbReference>
<gene>
    <name evidence="1" type="ORF">MAR_ORF382</name>
</gene>
<name>D2XB18_GBMV</name>
<proteinExistence type="predicted"/>
<organismHost>
    <name type="scientific">Acanthamoeba</name>
    <dbReference type="NCBI Taxonomy" id="5754"/>
</organismHost>
<keyword evidence="2" id="KW-1185">Reference proteome</keyword>
<dbReference type="OrthoDB" id="6354at10239"/>
<dbReference type="EMBL" id="GU071086">
    <property type="protein sequence ID" value="ADB04145.1"/>
    <property type="molecule type" value="Genomic_DNA"/>
</dbReference>
<accession>D2XB18</accession>
<dbReference type="KEGG" id="vg:8746619"/>
<evidence type="ECO:0000313" key="2">
    <source>
        <dbReference type="Proteomes" id="UP000029780"/>
    </source>
</evidence>
<organism evidence="1 2">
    <name type="scientific">Marseillevirus marseillevirus</name>
    <name type="common">GBM</name>
    <dbReference type="NCBI Taxonomy" id="694581"/>
    <lineage>
        <taxon>Viruses</taxon>
        <taxon>Varidnaviria</taxon>
        <taxon>Bamfordvirae</taxon>
        <taxon>Nucleocytoviricota</taxon>
        <taxon>Megaviricetes</taxon>
        <taxon>Pimascovirales</taxon>
        <taxon>Pimascovirales incertae sedis</taxon>
        <taxon>Marseilleviridae</taxon>
        <taxon>Marseillevirus</taxon>
        <taxon>Marseillevirus massiliense</taxon>
    </lineage>
</organism>
<dbReference type="GeneID" id="8746619"/>
<sequence length="270" mass="30437">MYCLLSEERPDDPEKILTSRDVIWSGIYDMNVGQKRPRVSPGNVDPRSLPHNTKDLYVSGAATARDWVSSVSSPNGVPQYPGLFCPACKSRDCRGRGHCEAWEELLNTQGRPLEVGDWWKQWGPFDTLPPMNSRVTNCMQPYAPCSMVSKVKDYRVSQGSYPLSKKNVKSIDERYLALENNSREYPVDVGIGLSQSQPPPILFRLQPGTKADLGVNPYGYPSQYIWLYDTENGRVLNAPAHVIKYPINSISINRGVSGLWWMKDYHLPGV</sequence>
<dbReference type="RefSeq" id="YP_003407107.1">
    <property type="nucleotide sequence ID" value="NC_013756.1"/>
</dbReference>
<protein>
    <submittedName>
        <fullName evidence="1">Uncharacterized protein</fullName>
    </submittedName>
</protein>
<reference evidence="1 2" key="1">
    <citation type="journal article" date="2009" name="Proc. Natl. Acad. Sci. U.S.A.">
        <title>Giant Marseillevirus highlights the role of amoebae as a melting pot in emergence of chimeric microorganisms.</title>
        <authorList>
            <person name="Boyer M."/>
            <person name="Yutin N."/>
            <person name="Pagnier I."/>
            <person name="Barrassi L."/>
            <person name="Fournous G."/>
            <person name="Espinosa L."/>
            <person name="Robert C."/>
            <person name="Azza S."/>
            <person name="Sun S."/>
            <person name="Rossmann M.G."/>
            <person name="Suzan-Monti M."/>
            <person name="La Scola B."/>
            <person name="Koonin E.V."/>
            <person name="Raoult D."/>
        </authorList>
    </citation>
    <scope>NUCLEOTIDE SEQUENCE [LARGE SCALE GENOMIC DNA]</scope>
    <source>
        <strain evidence="1 2">T19</strain>
    </source>
</reference>